<comment type="pathway">
    <text evidence="1 9">Cell wall biogenesis; peptidoglycan biosynthesis.</text>
</comment>
<comment type="similarity">
    <text evidence="2">Belongs to the YkuD family.</text>
</comment>
<evidence type="ECO:0000256" key="7">
    <source>
        <dbReference type="ARBA" id="ARBA00022984"/>
    </source>
</evidence>
<dbReference type="PROSITE" id="PS52029">
    <property type="entry name" value="LD_TPASE"/>
    <property type="match status" value="1"/>
</dbReference>
<feature type="domain" description="L,D-TPase catalytic" evidence="11">
    <location>
        <begin position="346"/>
        <end position="455"/>
    </location>
</feature>
<dbReference type="GO" id="GO:0018104">
    <property type="term" value="P:peptidoglycan-protein cross-linking"/>
    <property type="evidence" value="ECO:0007669"/>
    <property type="project" value="TreeGrafter"/>
</dbReference>
<evidence type="ECO:0000256" key="2">
    <source>
        <dbReference type="ARBA" id="ARBA00005992"/>
    </source>
</evidence>
<evidence type="ECO:0000313" key="13">
    <source>
        <dbReference type="Proteomes" id="UP000019364"/>
    </source>
</evidence>
<protein>
    <recommendedName>
        <fullName evidence="11">L,D-TPase catalytic domain-containing protein</fullName>
    </recommendedName>
</protein>
<dbReference type="InterPro" id="IPR005490">
    <property type="entry name" value="LD_TPept_cat_dom"/>
</dbReference>
<feature type="region of interest" description="Disordered" evidence="10">
    <location>
        <begin position="104"/>
        <end position="136"/>
    </location>
</feature>
<dbReference type="eggNOG" id="COG1376">
    <property type="taxonomic scope" value="Bacteria"/>
</dbReference>
<sequence length="489" mass="54781">MKNSLYLKKYVEIHPNNKMGWYLLGKEYEQSGQQGKANYCFNQSGGIYEAFERSKVPSDIWIEYETRLLKQAHRKELRTRNLRRAMVAMMLILLTLVPDVNTPGRATNKHVASTKPNENPSNHKAANQQSQEVSNLEDPAPELIHTNSLFTAGEAGSESERARILSNLLAKPMQIPDMVTMLMMKKRGSWLMWEQDMPVGYTLKRISSGGALTYQPYDAKECNCEPPDNKELVAQAAEWARGQEQLALLTSAIRAYKIKTGKLPQAFGDLVRPFPGNWISGKTDEIKQSFEPVMKRFKSGEIPGQAQHGGSVGNVPLEDSKDAAKKNESTLLTSTYGNRPFFTEPLKIIVDKQNHRLAVVSGNIMLRNYKVGLGGEKTPQGDFVISDKIINPNGHSNGEFGSRGMQLSASNYAIHGTNEPESVGLDESLGCIRMSQEDVEELFDIVPMGTPVHINKGVLPDDLLAPKERFHTEEKQDQTNPQKTYHWLH</sequence>
<dbReference type="STRING" id="1236976.JCM16418_459"/>
<accession>W7YDH5</accession>
<evidence type="ECO:0000256" key="4">
    <source>
        <dbReference type="ARBA" id="ARBA00022679"/>
    </source>
</evidence>
<dbReference type="AlphaFoldDB" id="W7YDH5"/>
<evidence type="ECO:0000259" key="11">
    <source>
        <dbReference type="PROSITE" id="PS52029"/>
    </source>
</evidence>
<proteinExistence type="inferred from homology"/>
<evidence type="ECO:0000256" key="8">
    <source>
        <dbReference type="ARBA" id="ARBA00023316"/>
    </source>
</evidence>
<dbReference type="InterPro" id="IPR038063">
    <property type="entry name" value="Transpep_catalytic_dom"/>
</dbReference>
<dbReference type="PANTHER" id="PTHR30582">
    <property type="entry name" value="L,D-TRANSPEPTIDASE"/>
    <property type="match status" value="1"/>
</dbReference>
<dbReference type="Gene3D" id="2.40.440.10">
    <property type="entry name" value="L,D-transpeptidase catalytic domain-like"/>
    <property type="match status" value="1"/>
</dbReference>
<feature type="region of interest" description="Disordered" evidence="10">
    <location>
        <begin position="470"/>
        <end position="489"/>
    </location>
</feature>
<evidence type="ECO:0000256" key="3">
    <source>
        <dbReference type="ARBA" id="ARBA00022676"/>
    </source>
</evidence>
<organism evidence="12 13">
    <name type="scientific">Paenibacillus pini JCM 16418</name>
    <dbReference type="NCBI Taxonomy" id="1236976"/>
    <lineage>
        <taxon>Bacteria</taxon>
        <taxon>Bacillati</taxon>
        <taxon>Bacillota</taxon>
        <taxon>Bacilli</taxon>
        <taxon>Bacillales</taxon>
        <taxon>Paenibacillaceae</taxon>
        <taxon>Paenibacillus</taxon>
    </lineage>
</organism>
<evidence type="ECO:0000313" key="12">
    <source>
        <dbReference type="EMBL" id="GAF06502.1"/>
    </source>
</evidence>
<feature type="active site" description="Nucleophile" evidence="9">
    <location>
        <position position="431"/>
    </location>
</feature>
<dbReference type="eggNOG" id="COG0457">
    <property type="taxonomic scope" value="Bacteria"/>
</dbReference>
<feature type="compositionally biased region" description="Polar residues" evidence="10">
    <location>
        <begin position="110"/>
        <end position="134"/>
    </location>
</feature>
<keyword evidence="7 9" id="KW-0573">Peptidoglycan synthesis</keyword>
<gene>
    <name evidence="12" type="ORF">JCM16418_459</name>
</gene>
<keyword evidence="5" id="KW-0378">Hydrolase</keyword>
<dbReference type="Proteomes" id="UP000019364">
    <property type="component" value="Unassembled WGS sequence"/>
</dbReference>
<dbReference type="GO" id="GO:0071555">
    <property type="term" value="P:cell wall organization"/>
    <property type="evidence" value="ECO:0007669"/>
    <property type="project" value="UniProtKB-UniRule"/>
</dbReference>
<name>W7YDH5_9BACL</name>
<evidence type="ECO:0000256" key="6">
    <source>
        <dbReference type="ARBA" id="ARBA00022960"/>
    </source>
</evidence>
<keyword evidence="4" id="KW-0808">Transferase</keyword>
<dbReference type="GO" id="GO:0016757">
    <property type="term" value="F:glycosyltransferase activity"/>
    <property type="evidence" value="ECO:0007669"/>
    <property type="project" value="UniProtKB-KW"/>
</dbReference>
<keyword evidence="6 9" id="KW-0133">Cell shape</keyword>
<reference evidence="12 13" key="1">
    <citation type="journal article" date="2014" name="Genome Announc.">
        <title>Draft Genome Sequence of Paenibacillus pini JCM 16418T, Isolated from the Rhizosphere of Pine Tree.</title>
        <authorList>
            <person name="Yuki M."/>
            <person name="Oshima K."/>
            <person name="Suda W."/>
            <person name="Oshida Y."/>
            <person name="Kitamura K."/>
            <person name="Iida Y."/>
            <person name="Hattori M."/>
            <person name="Ohkuma M."/>
        </authorList>
    </citation>
    <scope>NUCLEOTIDE SEQUENCE [LARGE SCALE GENOMIC DNA]</scope>
    <source>
        <strain evidence="12 13">JCM 16418</strain>
    </source>
</reference>
<evidence type="ECO:0000256" key="9">
    <source>
        <dbReference type="PROSITE-ProRule" id="PRU01373"/>
    </source>
</evidence>
<dbReference type="EMBL" id="BAVZ01000001">
    <property type="protein sequence ID" value="GAF06502.1"/>
    <property type="molecule type" value="Genomic_DNA"/>
</dbReference>
<evidence type="ECO:0000256" key="5">
    <source>
        <dbReference type="ARBA" id="ARBA00022801"/>
    </source>
</evidence>
<dbReference type="GO" id="GO:0071972">
    <property type="term" value="F:peptidoglycan L,D-transpeptidase activity"/>
    <property type="evidence" value="ECO:0007669"/>
    <property type="project" value="TreeGrafter"/>
</dbReference>
<dbReference type="OrthoDB" id="9787225at2"/>
<comment type="caution">
    <text evidence="12">The sequence shown here is derived from an EMBL/GenBank/DDBJ whole genome shotgun (WGS) entry which is preliminary data.</text>
</comment>
<evidence type="ECO:0000256" key="1">
    <source>
        <dbReference type="ARBA" id="ARBA00004752"/>
    </source>
</evidence>
<keyword evidence="8 9" id="KW-0961">Cell wall biogenesis/degradation</keyword>
<dbReference type="Pfam" id="PF03734">
    <property type="entry name" value="YkuD"/>
    <property type="match status" value="1"/>
</dbReference>
<dbReference type="PANTHER" id="PTHR30582:SF24">
    <property type="entry name" value="L,D-TRANSPEPTIDASE ERFK_SRFK-RELATED"/>
    <property type="match status" value="1"/>
</dbReference>
<keyword evidence="3" id="KW-0328">Glycosyltransferase</keyword>
<dbReference type="SUPFAM" id="SSF141523">
    <property type="entry name" value="L,D-transpeptidase catalytic domain-like"/>
    <property type="match status" value="1"/>
</dbReference>
<dbReference type="UniPathway" id="UPA00219"/>
<feature type="active site" description="Proton donor/acceptor" evidence="9">
    <location>
        <position position="415"/>
    </location>
</feature>
<evidence type="ECO:0000256" key="10">
    <source>
        <dbReference type="SAM" id="MobiDB-lite"/>
    </source>
</evidence>
<dbReference type="InterPro" id="IPR050979">
    <property type="entry name" value="LD-transpeptidase"/>
</dbReference>
<keyword evidence="13" id="KW-1185">Reference proteome</keyword>
<dbReference type="RefSeq" id="WP_036645598.1">
    <property type="nucleotide sequence ID" value="NZ_BAVZ01000001.1"/>
</dbReference>
<dbReference type="CDD" id="cd16913">
    <property type="entry name" value="YkuD_like"/>
    <property type="match status" value="1"/>
</dbReference>
<dbReference type="GO" id="GO:0008360">
    <property type="term" value="P:regulation of cell shape"/>
    <property type="evidence" value="ECO:0007669"/>
    <property type="project" value="UniProtKB-UniRule"/>
</dbReference>
<dbReference type="GO" id="GO:0005576">
    <property type="term" value="C:extracellular region"/>
    <property type="evidence" value="ECO:0007669"/>
    <property type="project" value="TreeGrafter"/>
</dbReference>